<dbReference type="EMBL" id="JWZX01002925">
    <property type="protein sequence ID" value="KOO25819.1"/>
    <property type="molecule type" value="Genomic_DNA"/>
</dbReference>
<comment type="caution">
    <text evidence="1">The sequence shown here is derived from an EMBL/GenBank/DDBJ whole genome shotgun (WGS) entry which is preliminary data.</text>
</comment>
<dbReference type="InterPro" id="IPR029063">
    <property type="entry name" value="SAM-dependent_MTases_sf"/>
</dbReference>
<gene>
    <name evidence="1" type="ORF">Ctob_010572</name>
</gene>
<dbReference type="PANTHER" id="PTHR44843:SF14">
    <property type="entry name" value="METHYLTRANSFERASE TYPE 11 DOMAIN-CONTAINING PROTEIN"/>
    <property type="match status" value="1"/>
</dbReference>
<evidence type="ECO:0000313" key="2">
    <source>
        <dbReference type="Proteomes" id="UP000037460"/>
    </source>
</evidence>
<dbReference type="SUPFAM" id="SSF53335">
    <property type="entry name" value="S-adenosyl-L-methionine-dependent methyltransferases"/>
    <property type="match status" value="1"/>
</dbReference>
<protein>
    <submittedName>
        <fullName evidence="1">Uncharacterized protein</fullName>
    </submittedName>
</protein>
<dbReference type="OrthoDB" id="10006218at2759"/>
<name>A0A0M0JGV4_9EUKA</name>
<organism evidence="1 2">
    <name type="scientific">Chrysochromulina tobinii</name>
    <dbReference type="NCBI Taxonomy" id="1460289"/>
    <lineage>
        <taxon>Eukaryota</taxon>
        <taxon>Haptista</taxon>
        <taxon>Haptophyta</taxon>
        <taxon>Prymnesiophyceae</taxon>
        <taxon>Prymnesiales</taxon>
        <taxon>Chrysochromulinaceae</taxon>
        <taxon>Chrysochromulina</taxon>
    </lineage>
</organism>
<evidence type="ECO:0000313" key="1">
    <source>
        <dbReference type="EMBL" id="KOO25819.1"/>
    </source>
</evidence>
<reference evidence="2" key="1">
    <citation type="journal article" date="2015" name="PLoS Genet.">
        <title>Genome Sequence and Transcriptome Analyses of Chrysochromulina tobin: Metabolic Tools for Enhanced Algal Fitness in the Prominent Order Prymnesiales (Haptophyceae).</title>
        <authorList>
            <person name="Hovde B.T."/>
            <person name="Deodato C.R."/>
            <person name="Hunsperger H.M."/>
            <person name="Ryken S.A."/>
            <person name="Yost W."/>
            <person name="Jha R.K."/>
            <person name="Patterson J."/>
            <person name="Monnat R.J. Jr."/>
            <person name="Barlow S.B."/>
            <person name="Starkenburg S.R."/>
            <person name="Cattolico R.A."/>
        </authorList>
    </citation>
    <scope>NUCLEOTIDE SEQUENCE</scope>
    <source>
        <strain evidence="2">CCMP291</strain>
    </source>
</reference>
<accession>A0A0M0JGV4</accession>
<dbReference type="Proteomes" id="UP000037460">
    <property type="component" value="Unassembled WGS sequence"/>
</dbReference>
<dbReference type="Gene3D" id="3.40.50.150">
    <property type="entry name" value="Vaccinia Virus protein VP39"/>
    <property type="match status" value="1"/>
</dbReference>
<dbReference type="AlphaFoldDB" id="A0A0M0JGV4"/>
<keyword evidence="2" id="KW-1185">Reference proteome</keyword>
<dbReference type="PANTHER" id="PTHR44843">
    <property type="entry name" value="METHYLTRANSFERASE"/>
    <property type="match status" value="1"/>
</dbReference>
<sequence>MQLYESLPETATLAHAGSPWHIFAVEAAPLIQPYVERCVAALAAGQPLPVPPVPPAGSSMQLLNYANDLGCSAEKVGRGRRERMNCVAAALKEPLAALERMANPALTANPALLAARLGGARTRGGCPPRAGPSVSGGGEAVGGAGLLRRGGVSSARGSTFELLPAAAGASTGTLRMAGSPLQMLRGGINLAGSNHQPQFDVPKIDVVQWLFDSFDESDFVVLKMDIEGAELEIVPKLLATNATRLLDVFLWECHAKWKGVRGKCQCVGWEEQLRRAGVRRVYREPYRFAPAEKYRAAAWNATRLTATTPTPNPTAMSKDL</sequence>
<proteinExistence type="predicted"/>